<feature type="compositionally biased region" description="Pro residues" evidence="6">
    <location>
        <begin position="169"/>
        <end position="188"/>
    </location>
</feature>
<organism evidence="8 9">
    <name type="scientific">Malus baccata</name>
    <name type="common">Siberian crab apple</name>
    <name type="synonym">Pyrus baccata</name>
    <dbReference type="NCBI Taxonomy" id="106549"/>
    <lineage>
        <taxon>Eukaryota</taxon>
        <taxon>Viridiplantae</taxon>
        <taxon>Streptophyta</taxon>
        <taxon>Embryophyta</taxon>
        <taxon>Tracheophyta</taxon>
        <taxon>Spermatophyta</taxon>
        <taxon>Magnoliopsida</taxon>
        <taxon>eudicotyledons</taxon>
        <taxon>Gunneridae</taxon>
        <taxon>Pentapetalae</taxon>
        <taxon>rosids</taxon>
        <taxon>fabids</taxon>
        <taxon>Rosales</taxon>
        <taxon>Rosaceae</taxon>
        <taxon>Amygdaloideae</taxon>
        <taxon>Maleae</taxon>
        <taxon>Malus</taxon>
    </lineage>
</organism>
<dbReference type="InterPro" id="IPR036163">
    <property type="entry name" value="HMA_dom_sf"/>
</dbReference>
<dbReference type="InterPro" id="IPR006121">
    <property type="entry name" value="HMA_dom"/>
</dbReference>
<sequence length="208" mass="22264">MDSSVAQMSCVLKVSINCEACRKKVYEVLQNIYGVYKINIDAEGGTVKVSGKVNPSTLLMVLEGSGKHAEVKSVTFDGEVKDDWGGGYDYFGAGYGYNPYGVAPPPPYHYPPYGGYDYHWNDPSPLIMMSLPTLPPPPPQLPRPSSSSSVPQQSQPPAPVQLQSQSVPPQQPKTPAPPNQAPPPPPPAANVAQTVGKPADKKSQCCIM</sequence>
<dbReference type="PANTHER" id="PTHR45868:SF53">
    <property type="entry name" value="HYDROXYPROLINE-RICH GLYCOPROTEIN FAMILY PROTEIN"/>
    <property type="match status" value="1"/>
</dbReference>
<feature type="compositionally biased region" description="Basic and acidic residues" evidence="6">
    <location>
        <begin position="198"/>
        <end position="208"/>
    </location>
</feature>
<evidence type="ECO:0000256" key="2">
    <source>
        <dbReference type="ARBA" id="ARBA00022723"/>
    </source>
</evidence>
<dbReference type="SUPFAM" id="SSF55008">
    <property type="entry name" value="HMA, heavy metal-associated domain"/>
    <property type="match status" value="1"/>
</dbReference>
<evidence type="ECO:0000256" key="3">
    <source>
        <dbReference type="ARBA" id="ARBA00023288"/>
    </source>
</evidence>
<feature type="compositionally biased region" description="Pro residues" evidence="6">
    <location>
        <begin position="133"/>
        <end position="142"/>
    </location>
</feature>
<dbReference type="STRING" id="106549.A0A540M6H2"/>
<reference evidence="8 9" key="1">
    <citation type="journal article" date="2019" name="G3 (Bethesda)">
        <title>Sequencing of a Wild Apple (Malus baccata) Genome Unravels the Differences Between Cultivated and Wild Apple Species Regarding Disease Resistance and Cold Tolerance.</title>
        <authorList>
            <person name="Chen X."/>
        </authorList>
    </citation>
    <scope>NUCLEOTIDE SEQUENCE [LARGE SCALE GENOMIC DNA]</scope>
    <source>
        <strain evidence="9">cv. Shandingzi</strain>
        <tissue evidence="8">Leaves</tissue>
    </source>
</reference>
<keyword evidence="3" id="KW-0449">Lipoprotein</keyword>
<keyword evidence="4" id="KW-0636">Prenylation</keyword>
<dbReference type="CDD" id="cd00371">
    <property type="entry name" value="HMA"/>
    <property type="match status" value="1"/>
</dbReference>
<dbReference type="EMBL" id="VIEB01000346">
    <property type="protein sequence ID" value="TQD94353.1"/>
    <property type="molecule type" value="Genomic_DNA"/>
</dbReference>
<feature type="domain" description="HMA" evidence="7">
    <location>
        <begin position="7"/>
        <end position="70"/>
    </location>
</feature>
<comment type="caution">
    <text evidence="8">The sequence shown here is derived from an EMBL/GenBank/DDBJ whole genome shotgun (WGS) entry which is preliminary data.</text>
</comment>
<feature type="compositionally biased region" description="Low complexity" evidence="6">
    <location>
        <begin position="143"/>
        <end position="153"/>
    </location>
</feature>
<comment type="similarity">
    <text evidence="5">Belongs to the HIPP family.</text>
</comment>
<dbReference type="PANTHER" id="PTHR45868">
    <property type="entry name" value="HEAVY METAL-ASSOCIATED ISOPRENYLATED PLANT PROTEIN 33-RELATED"/>
    <property type="match status" value="1"/>
</dbReference>
<evidence type="ECO:0000313" key="9">
    <source>
        <dbReference type="Proteomes" id="UP000315295"/>
    </source>
</evidence>
<feature type="region of interest" description="Disordered" evidence="6">
    <location>
        <begin position="131"/>
        <end position="208"/>
    </location>
</feature>
<proteinExistence type="inferred from homology"/>
<keyword evidence="1" id="KW-0488">Methylation</keyword>
<gene>
    <name evidence="8" type="ORF">C1H46_020039</name>
</gene>
<dbReference type="Gene3D" id="3.30.70.100">
    <property type="match status" value="1"/>
</dbReference>
<keyword evidence="2" id="KW-0479">Metal-binding</keyword>
<dbReference type="AlphaFoldDB" id="A0A540M6H2"/>
<dbReference type="Proteomes" id="UP000315295">
    <property type="component" value="Unassembled WGS sequence"/>
</dbReference>
<name>A0A540M6H2_MALBA</name>
<evidence type="ECO:0000313" key="8">
    <source>
        <dbReference type="EMBL" id="TQD94353.1"/>
    </source>
</evidence>
<evidence type="ECO:0000256" key="1">
    <source>
        <dbReference type="ARBA" id="ARBA00022481"/>
    </source>
</evidence>
<dbReference type="GO" id="GO:0046872">
    <property type="term" value="F:metal ion binding"/>
    <property type="evidence" value="ECO:0007669"/>
    <property type="project" value="UniProtKB-KW"/>
</dbReference>
<evidence type="ECO:0000256" key="5">
    <source>
        <dbReference type="ARBA" id="ARBA00024045"/>
    </source>
</evidence>
<evidence type="ECO:0000259" key="7">
    <source>
        <dbReference type="PROSITE" id="PS50846"/>
    </source>
</evidence>
<evidence type="ECO:0000256" key="4">
    <source>
        <dbReference type="ARBA" id="ARBA00023289"/>
    </source>
</evidence>
<keyword evidence="9" id="KW-1185">Reference proteome</keyword>
<accession>A0A540M6H2</accession>
<evidence type="ECO:0000256" key="6">
    <source>
        <dbReference type="SAM" id="MobiDB-lite"/>
    </source>
</evidence>
<protein>
    <recommendedName>
        <fullName evidence="7">HMA domain-containing protein</fullName>
    </recommendedName>
</protein>
<dbReference type="PROSITE" id="PS50846">
    <property type="entry name" value="HMA_2"/>
    <property type="match status" value="1"/>
</dbReference>
<dbReference type="Pfam" id="PF00403">
    <property type="entry name" value="HMA"/>
    <property type="match status" value="1"/>
</dbReference>